<sequence>MGVTTTNNHPLNGCCSNSILTQVRAKWSYHIIYGQLAPSSALWPPGHLTCSLAKYVPRPYPAFISLIGQFFTSPAPRPLSLFLVVGGHFSLPGAYGPSSHHQGPWRNPLYWWGFGLNGPKRPFRPPMASAAHGTLRRLLAQFQ</sequence>
<dbReference type="EMBL" id="AVOT02069944">
    <property type="protein sequence ID" value="MBW0560721.1"/>
    <property type="molecule type" value="Genomic_DNA"/>
</dbReference>
<keyword evidence="2" id="KW-1185">Reference proteome</keyword>
<name>A0A9Q3PHT0_9BASI</name>
<dbReference type="AlphaFoldDB" id="A0A9Q3PHT0"/>
<evidence type="ECO:0000313" key="1">
    <source>
        <dbReference type="EMBL" id="MBW0560721.1"/>
    </source>
</evidence>
<gene>
    <name evidence="1" type="ORF">O181_100436</name>
</gene>
<evidence type="ECO:0000313" key="2">
    <source>
        <dbReference type="Proteomes" id="UP000765509"/>
    </source>
</evidence>
<accession>A0A9Q3PHT0</accession>
<protein>
    <submittedName>
        <fullName evidence="1">Uncharacterized protein</fullName>
    </submittedName>
</protein>
<proteinExistence type="predicted"/>
<dbReference type="Proteomes" id="UP000765509">
    <property type="component" value="Unassembled WGS sequence"/>
</dbReference>
<comment type="caution">
    <text evidence="1">The sequence shown here is derived from an EMBL/GenBank/DDBJ whole genome shotgun (WGS) entry which is preliminary data.</text>
</comment>
<organism evidence="1 2">
    <name type="scientific">Austropuccinia psidii MF-1</name>
    <dbReference type="NCBI Taxonomy" id="1389203"/>
    <lineage>
        <taxon>Eukaryota</taxon>
        <taxon>Fungi</taxon>
        <taxon>Dikarya</taxon>
        <taxon>Basidiomycota</taxon>
        <taxon>Pucciniomycotina</taxon>
        <taxon>Pucciniomycetes</taxon>
        <taxon>Pucciniales</taxon>
        <taxon>Sphaerophragmiaceae</taxon>
        <taxon>Austropuccinia</taxon>
    </lineage>
</organism>
<reference evidence="1" key="1">
    <citation type="submission" date="2021-03" db="EMBL/GenBank/DDBJ databases">
        <title>Draft genome sequence of rust myrtle Austropuccinia psidii MF-1, a brazilian biotype.</title>
        <authorList>
            <person name="Quecine M.C."/>
            <person name="Pachon D.M.R."/>
            <person name="Bonatelli M.L."/>
            <person name="Correr F.H."/>
            <person name="Franceschini L.M."/>
            <person name="Leite T.F."/>
            <person name="Margarido G.R.A."/>
            <person name="Almeida C.A."/>
            <person name="Ferrarezi J.A."/>
            <person name="Labate C.A."/>
        </authorList>
    </citation>
    <scope>NUCLEOTIDE SEQUENCE</scope>
    <source>
        <strain evidence="1">MF-1</strain>
    </source>
</reference>